<dbReference type="InterPro" id="IPR000172">
    <property type="entry name" value="GMC_OxRdtase_N"/>
</dbReference>
<comment type="similarity">
    <text evidence="1 2">Belongs to the GMC oxidoreductase family.</text>
</comment>
<dbReference type="PIRSF" id="PIRSF000137">
    <property type="entry name" value="Alcohol_oxidase"/>
    <property type="match status" value="1"/>
</dbReference>
<dbReference type="Gene3D" id="3.30.560.10">
    <property type="entry name" value="Glucose Oxidase, domain 3"/>
    <property type="match status" value="1"/>
</dbReference>
<evidence type="ECO:0000256" key="1">
    <source>
        <dbReference type="ARBA" id="ARBA00010790"/>
    </source>
</evidence>
<dbReference type="SUPFAM" id="SSF51905">
    <property type="entry name" value="FAD/NAD(P)-binding domain"/>
    <property type="match status" value="1"/>
</dbReference>
<feature type="transmembrane region" description="Helical" evidence="3">
    <location>
        <begin position="25"/>
        <end position="45"/>
    </location>
</feature>
<dbReference type="GeneID" id="107218307"/>
<feature type="domain" description="Glucose-methanol-choline oxidoreductase N-terminal" evidence="5">
    <location>
        <begin position="324"/>
        <end position="338"/>
    </location>
</feature>
<dbReference type="PROSITE" id="PS00624">
    <property type="entry name" value="GMC_OXRED_2"/>
    <property type="match status" value="1"/>
</dbReference>
<protein>
    <submittedName>
        <fullName evidence="7 8">Glucose dehydrogenase [FAD, quinone]-like</fullName>
    </submittedName>
</protein>
<keyword evidence="2" id="KW-0285">Flavoprotein</keyword>
<dbReference type="PROSITE" id="PS00623">
    <property type="entry name" value="GMC_OXRED_1"/>
    <property type="match status" value="1"/>
</dbReference>
<accession>A0ABM3G5N7</accession>
<evidence type="ECO:0000256" key="2">
    <source>
        <dbReference type="RuleBase" id="RU003968"/>
    </source>
</evidence>
<evidence type="ECO:0000313" key="6">
    <source>
        <dbReference type="Proteomes" id="UP000829291"/>
    </source>
</evidence>
<dbReference type="SUPFAM" id="SSF54373">
    <property type="entry name" value="FAD-linked reductases, C-terminal domain"/>
    <property type="match status" value="1"/>
</dbReference>
<dbReference type="PANTHER" id="PTHR11552:SF186">
    <property type="entry name" value="GLUCOSE-METHANOL-CHOLINE OXIDOREDUCTASE N-TERMINAL DOMAIN-CONTAINING PROTEIN"/>
    <property type="match status" value="1"/>
</dbReference>
<gene>
    <name evidence="7 8" type="primary">LOC107218307</name>
</gene>
<evidence type="ECO:0000259" key="5">
    <source>
        <dbReference type="PROSITE" id="PS00624"/>
    </source>
</evidence>
<dbReference type="Pfam" id="PF00732">
    <property type="entry name" value="GMC_oxred_N"/>
    <property type="match status" value="1"/>
</dbReference>
<keyword evidence="3" id="KW-0472">Membrane</keyword>
<dbReference type="InterPro" id="IPR007867">
    <property type="entry name" value="GMC_OxRtase_C"/>
</dbReference>
<evidence type="ECO:0000259" key="4">
    <source>
        <dbReference type="PROSITE" id="PS00623"/>
    </source>
</evidence>
<reference evidence="7 8" key="1">
    <citation type="submission" date="2025-05" db="UniProtKB">
        <authorList>
            <consortium name="RefSeq"/>
        </authorList>
    </citation>
    <scope>IDENTIFICATION</scope>
    <source>
        <tissue evidence="7 8">Thorax and Abdomen</tissue>
    </source>
</reference>
<keyword evidence="6" id="KW-1185">Reference proteome</keyword>
<keyword evidence="3" id="KW-0812">Transmembrane</keyword>
<name>A0ABM3G5N7_NEOLC</name>
<dbReference type="InterPro" id="IPR012132">
    <property type="entry name" value="GMC_OxRdtase"/>
</dbReference>
<organism evidence="6 8">
    <name type="scientific">Neodiprion lecontei</name>
    <name type="common">Redheaded pine sawfly</name>
    <dbReference type="NCBI Taxonomy" id="441921"/>
    <lineage>
        <taxon>Eukaryota</taxon>
        <taxon>Metazoa</taxon>
        <taxon>Ecdysozoa</taxon>
        <taxon>Arthropoda</taxon>
        <taxon>Hexapoda</taxon>
        <taxon>Insecta</taxon>
        <taxon>Pterygota</taxon>
        <taxon>Neoptera</taxon>
        <taxon>Endopterygota</taxon>
        <taxon>Hymenoptera</taxon>
        <taxon>Tenthredinoidea</taxon>
        <taxon>Diprionidae</taxon>
        <taxon>Diprioninae</taxon>
        <taxon>Neodiprion</taxon>
    </lineage>
</organism>
<keyword evidence="3" id="KW-1133">Transmembrane helix</keyword>
<feature type="domain" description="Glucose-methanol-choline oxidoreductase N-terminal" evidence="4">
    <location>
        <begin position="148"/>
        <end position="171"/>
    </location>
</feature>
<dbReference type="RefSeq" id="XP_046595586.1">
    <property type="nucleotide sequence ID" value="XM_046739630.1"/>
</dbReference>
<dbReference type="Gene3D" id="3.50.50.60">
    <property type="entry name" value="FAD/NAD(P)-binding domain"/>
    <property type="match status" value="1"/>
</dbReference>
<dbReference type="Proteomes" id="UP000829291">
    <property type="component" value="Chromosome 5"/>
</dbReference>
<dbReference type="InterPro" id="IPR036188">
    <property type="entry name" value="FAD/NAD-bd_sf"/>
</dbReference>
<dbReference type="Pfam" id="PF05199">
    <property type="entry name" value="GMC_oxred_C"/>
    <property type="match status" value="1"/>
</dbReference>
<keyword evidence="2" id="KW-0274">FAD</keyword>
<evidence type="ECO:0000313" key="8">
    <source>
        <dbReference type="RefSeq" id="XP_046595586.1"/>
    </source>
</evidence>
<proteinExistence type="inferred from homology"/>
<sequence length="629" mass="70262">MEIVPERNTSVSQLIVQWAYTGIRFALSNGTMIGFLTFLELLIVLRRPDIVDKDNRVRIVSVEEMLGSYDFVIIGGGSAGAVLANRLSENSNWTILLLEAGNDEGVISDVPSLALYLQHTEVDWGFKIENSSTYCKGMVNNQCNWPRGKALGGSSVINYLIYVRGNRKDYDQWEELGNSGWGYDAVLPYFKKAENVSIPELRASPYHGTTGYLTVERGRYKHPIASYFLNASFEMGYSEVDVNGETQTGFMYPQATVRNGLRCSSAKAYLRFTAGRENLHVRTGALVTKILVNETTKTAYGVEFVRENMTYTVRAKKEVILSAGTIQSPQLLMLSGIGPKEHLEEVGIRVILDSPGVGKNLQDHVGIGGLTYLIDPPYDSSTSTLSEVEQFLAERNGSLYDISFGEVIGFTNSRYANSSLDFPDLQYFLWSSAFNGNSELTKNAFGLKDDLYETLYSNIINKDAYSIIPFILHPKSRGYIKLRDNNIVHHPLIVPNYFDNPQDLEILAEAADFIYNFSLTSTMQKLNASVSSNLIPDCAHLEFPSRDYWRCYARFYTLTIYHATSTCKMGSENDEMAVVNQRLKVHGINGLRVVDASIMPNIVSGNTNAPVIMIAEKAADLIKEDWNGH</sequence>
<evidence type="ECO:0000256" key="3">
    <source>
        <dbReference type="SAM" id="Phobius"/>
    </source>
</evidence>
<evidence type="ECO:0000313" key="7">
    <source>
        <dbReference type="RefSeq" id="XP_046595585.1"/>
    </source>
</evidence>
<dbReference type="PANTHER" id="PTHR11552">
    <property type="entry name" value="GLUCOSE-METHANOL-CHOLINE GMC OXIDOREDUCTASE"/>
    <property type="match status" value="1"/>
</dbReference>
<dbReference type="RefSeq" id="XP_046595585.1">
    <property type="nucleotide sequence ID" value="XM_046739629.1"/>
</dbReference>